<sequence length="179" mass="20566">MPKLVRLKISKPKQWGTPKLVHQKSSRLQGTPSWSTSLMHEQFKDQAQRRFGDVKNCSRADQVQHTSAVFKCRHIYKHSDQVRSWDIITEVGLQFYVDNLFNHPVKKGVLADDLDEVSEWSKRTCKHTVALDEKNSRGGKPDQGRENMIKDPSSWMLTMGKQKAAVVKKINQLGRKPAE</sequence>
<keyword evidence="3" id="KW-1185">Reference proteome</keyword>
<dbReference type="AlphaFoldDB" id="A0A2Z7BGW2"/>
<feature type="compositionally biased region" description="Basic and acidic residues" evidence="1">
    <location>
        <begin position="133"/>
        <end position="149"/>
    </location>
</feature>
<evidence type="ECO:0000313" key="3">
    <source>
        <dbReference type="Proteomes" id="UP000250235"/>
    </source>
</evidence>
<feature type="region of interest" description="Disordered" evidence="1">
    <location>
        <begin position="133"/>
        <end position="152"/>
    </location>
</feature>
<name>A0A2Z7BGW2_9LAMI</name>
<proteinExistence type="predicted"/>
<accession>A0A2Z7BGW2</accession>
<reference evidence="2 3" key="1">
    <citation type="journal article" date="2015" name="Proc. Natl. Acad. Sci. U.S.A.">
        <title>The resurrection genome of Boea hygrometrica: A blueprint for survival of dehydration.</title>
        <authorList>
            <person name="Xiao L."/>
            <person name="Yang G."/>
            <person name="Zhang L."/>
            <person name="Yang X."/>
            <person name="Zhao S."/>
            <person name="Ji Z."/>
            <person name="Zhou Q."/>
            <person name="Hu M."/>
            <person name="Wang Y."/>
            <person name="Chen M."/>
            <person name="Xu Y."/>
            <person name="Jin H."/>
            <person name="Xiao X."/>
            <person name="Hu G."/>
            <person name="Bao F."/>
            <person name="Hu Y."/>
            <person name="Wan P."/>
            <person name="Li L."/>
            <person name="Deng X."/>
            <person name="Kuang T."/>
            <person name="Xiang C."/>
            <person name="Zhu J.K."/>
            <person name="Oliver M.J."/>
            <person name="He Y."/>
        </authorList>
    </citation>
    <scope>NUCLEOTIDE SEQUENCE [LARGE SCALE GENOMIC DNA]</scope>
    <source>
        <strain evidence="3">cv. XS01</strain>
    </source>
</reference>
<gene>
    <name evidence="2" type="ORF">F511_31115</name>
</gene>
<dbReference type="Proteomes" id="UP000250235">
    <property type="component" value="Unassembled WGS sequence"/>
</dbReference>
<evidence type="ECO:0000313" key="2">
    <source>
        <dbReference type="EMBL" id="KZV33510.1"/>
    </source>
</evidence>
<protein>
    <submittedName>
        <fullName evidence="2">Uncharacterized protein</fullName>
    </submittedName>
</protein>
<organism evidence="2 3">
    <name type="scientific">Dorcoceras hygrometricum</name>
    <dbReference type="NCBI Taxonomy" id="472368"/>
    <lineage>
        <taxon>Eukaryota</taxon>
        <taxon>Viridiplantae</taxon>
        <taxon>Streptophyta</taxon>
        <taxon>Embryophyta</taxon>
        <taxon>Tracheophyta</taxon>
        <taxon>Spermatophyta</taxon>
        <taxon>Magnoliopsida</taxon>
        <taxon>eudicotyledons</taxon>
        <taxon>Gunneridae</taxon>
        <taxon>Pentapetalae</taxon>
        <taxon>asterids</taxon>
        <taxon>lamiids</taxon>
        <taxon>Lamiales</taxon>
        <taxon>Gesneriaceae</taxon>
        <taxon>Didymocarpoideae</taxon>
        <taxon>Trichosporeae</taxon>
        <taxon>Loxocarpinae</taxon>
        <taxon>Dorcoceras</taxon>
    </lineage>
</organism>
<evidence type="ECO:0000256" key="1">
    <source>
        <dbReference type="SAM" id="MobiDB-lite"/>
    </source>
</evidence>
<dbReference type="EMBL" id="KV005759">
    <property type="protein sequence ID" value="KZV33510.1"/>
    <property type="molecule type" value="Genomic_DNA"/>
</dbReference>